<comment type="similarity">
    <text evidence="1">Belongs to the glycosyltransferase group 1 family. Glycosyltransferase 4 subfamily.</text>
</comment>
<dbReference type="InterPro" id="IPR051862">
    <property type="entry name" value="GT-like_domain_containing_1"/>
</dbReference>
<gene>
    <name evidence="9" type="ORF">PPYR_15156</name>
</gene>
<dbReference type="PANTHER" id="PTHR13615">
    <property type="entry name" value="GLYCOSYLTRANSFERASE-LIKE 1"/>
    <property type="match status" value="1"/>
</dbReference>
<evidence type="ECO:0000256" key="4">
    <source>
        <dbReference type="ARBA" id="ARBA00044517"/>
    </source>
</evidence>
<dbReference type="GO" id="GO:0016438">
    <property type="term" value="F:tRNA-queuosine(34) beta-mannosyltransferase activity"/>
    <property type="evidence" value="ECO:0007669"/>
    <property type="project" value="UniProtKB-EC"/>
</dbReference>
<evidence type="ECO:0000313" key="9">
    <source>
        <dbReference type="EMBL" id="KAB0790467.1"/>
    </source>
</evidence>
<evidence type="ECO:0000256" key="5">
    <source>
        <dbReference type="ARBA" id="ARBA00044539"/>
    </source>
</evidence>
<comment type="catalytic activity">
    <reaction evidence="6">
        <text>queuosine(34) in tRNA(Asp) + GDP-alpha-D-mannose = O-4''-alpha-D-mannosylqueuosine(34) in tRNA(Asp) + GDP + H(+)</text>
        <dbReference type="Rhea" id="RHEA:12885"/>
        <dbReference type="Rhea" id="RHEA-COMP:18572"/>
        <dbReference type="Rhea" id="RHEA-COMP:18581"/>
        <dbReference type="ChEBI" id="CHEBI:15378"/>
        <dbReference type="ChEBI" id="CHEBI:57527"/>
        <dbReference type="ChEBI" id="CHEBI:58189"/>
        <dbReference type="ChEBI" id="CHEBI:194431"/>
        <dbReference type="ChEBI" id="CHEBI:194442"/>
        <dbReference type="EC" id="2.4.1.110"/>
    </reaction>
    <physiologicalReaction direction="left-to-right" evidence="6">
        <dbReference type="Rhea" id="RHEA:12886"/>
    </physiologicalReaction>
</comment>
<dbReference type="EMBL" id="VVIM01001249">
    <property type="protein sequence ID" value="KAB0790467.1"/>
    <property type="molecule type" value="Genomic_DNA"/>
</dbReference>
<accession>A0A5N3ZZH0</accession>
<proteinExistence type="inferred from homology"/>
<evidence type="ECO:0000313" key="10">
    <source>
        <dbReference type="Proteomes" id="UP000327044"/>
    </source>
</evidence>
<dbReference type="Pfam" id="PF12038">
    <property type="entry name" value="QTMAN_N"/>
    <property type="match status" value="1"/>
</dbReference>
<keyword evidence="3" id="KW-0808">Transferase</keyword>
<dbReference type="Proteomes" id="UP000327044">
    <property type="component" value="Unassembled WGS sequence"/>
</dbReference>
<dbReference type="FunCoup" id="A0A5N3ZZH0">
    <property type="interactions" value="839"/>
</dbReference>
<dbReference type="Gene3D" id="3.40.50.2000">
    <property type="entry name" value="Glycogen Phosphorylase B"/>
    <property type="match status" value="1"/>
</dbReference>
<dbReference type="AlphaFoldDB" id="A0A5N3ZZH0"/>
<feature type="domain" description="tRNA-queuosine alpha-mannosyltransferase N-terminal" evidence="8">
    <location>
        <begin position="46"/>
        <end position="209"/>
    </location>
</feature>
<evidence type="ECO:0000256" key="2">
    <source>
        <dbReference type="ARBA" id="ARBA00022676"/>
    </source>
</evidence>
<dbReference type="PANTHER" id="PTHR13615:SF3">
    <property type="entry name" value="GLYCOSYLTRANSFERASE-LIKE DOMAIN-CONTAINING PROTEIN 1"/>
    <property type="match status" value="1"/>
</dbReference>
<protein>
    <recommendedName>
        <fullName evidence="5">tRNA-queuosine alpha-mannosyltransferase</fullName>
        <ecNumber evidence="4">2.4.1.110</ecNumber>
    </recommendedName>
</protein>
<keyword evidence="10" id="KW-1185">Reference proteome</keyword>
<evidence type="ECO:0000256" key="1">
    <source>
        <dbReference type="ARBA" id="ARBA00009481"/>
    </source>
</evidence>
<dbReference type="CDD" id="cd01635">
    <property type="entry name" value="Glycosyltransferase_GTB-type"/>
    <property type="match status" value="1"/>
</dbReference>
<dbReference type="Pfam" id="PF00534">
    <property type="entry name" value="Glycos_transf_1"/>
    <property type="match status" value="1"/>
</dbReference>
<dbReference type="OrthoDB" id="10032790at2759"/>
<organism evidence="9 10">
    <name type="scientific">Photinus pyralis</name>
    <name type="common">Common eastern firefly</name>
    <name type="synonym">Lampyris pyralis</name>
    <dbReference type="NCBI Taxonomy" id="7054"/>
    <lineage>
        <taxon>Eukaryota</taxon>
        <taxon>Metazoa</taxon>
        <taxon>Ecdysozoa</taxon>
        <taxon>Arthropoda</taxon>
        <taxon>Hexapoda</taxon>
        <taxon>Insecta</taxon>
        <taxon>Pterygota</taxon>
        <taxon>Neoptera</taxon>
        <taxon>Endopterygota</taxon>
        <taxon>Coleoptera</taxon>
        <taxon>Polyphaga</taxon>
        <taxon>Elateriformia</taxon>
        <taxon>Elateroidea</taxon>
        <taxon>Lampyridae</taxon>
        <taxon>Lampyrinae</taxon>
        <taxon>Photinus</taxon>
    </lineage>
</organism>
<feature type="domain" description="Glycosyl transferase family 1" evidence="7">
    <location>
        <begin position="231"/>
        <end position="339"/>
    </location>
</feature>
<dbReference type="InterPro" id="IPR022701">
    <property type="entry name" value="QTMAN_N"/>
</dbReference>
<keyword evidence="2" id="KW-0328">Glycosyltransferase</keyword>
<evidence type="ECO:0000256" key="3">
    <source>
        <dbReference type="ARBA" id="ARBA00022679"/>
    </source>
</evidence>
<dbReference type="EC" id="2.4.1.110" evidence="4"/>
<comment type="caution">
    <text evidence="9">The sequence shown here is derived from an EMBL/GenBank/DDBJ whole genome shotgun (WGS) entry which is preliminary data.</text>
</comment>
<dbReference type="InterPro" id="IPR001296">
    <property type="entry name" value="Glyco_trans_1"/>
</dbReference>
<reference evidence="9 10" key="1">
    <citation type="journal article" date="2018" name="Elife">
        <title>Firefly genomes illuminate parallel origins of bioluminescence in beetles.</title>
        <authorList>
            <person name="Fallon T.R."/>
            <person name="Lower S.E."/>
            <person name="Chang C.H."/>
            <person name="Bessho-Uehara M."/>
            <person name="Martin G.J."/>
            <person name="Bewick A.J."/>
            <person name="Behringer M."/>
            <person name="Debat H.J."/>
            <person name="Wong I."/>
            <person name="Day J.C."/>
            <person name="Suvorov A."/>
            <person name="Silva C.J."/>
            <person name="Stanger-Hall K.F."/>
            <person name="Hall D.W."/>
            <person name="Schmitz R.J."/>
            <person name="Nelson D.R."/>
            <person name="Lewis S.M."/>
            <person name="Shigenobu S."/>
            <person name="Bybee S.M."/>
            <person name="Larracuente A.M."/>
            <person name="Oba Y."/>
            <person name="Weng J.K."/>
        </authorList>
    </citation>
    <scope>NUCLEOTIDE SEQUENCE [LARGE SCALE GENOMIC DNA]</scope>
    <source>
        <strain evidence="9">1611_PpyrPB1</strain>
        <tissue evidence="9">Whole body</tissue>
    </source>
</reference>
<name>A0A5N3ZZH0_PHOPY</name>
<evidence type="ECO:0000259" key="7">
    <source>
        <dbReference type="Pfam" id="PF00534"/>
    </source>
</evidence>
<evidence type="ECO:0000259" key="8">
    <source>
        <dbReference type="Pfam" id="PF12038"/>
    </source>
</evidence>
<dbReference type="SUPFAM" id="SSF53756">
    <property type="entry name" value="UDP-Glycosyltransferase/glycogen phosphorylase"/>
    <property type="match status" value="1"/>
</dbReference>
<dbReference type="InParanoid" id="A0A5N3ZZH0"/>
<evidence type="ECO:0000256" key="6">
    <source>
        <dbReference type="ARBA" id="ARBA00048439"/>
    </source>
</evidence>
<sequence>MESPRKRNCKNTQTIIDSVQNPEEEEELETIENVPPAVIVHNPQAIFIEPFYGGSHKQLIDTLVKYIPNSHVITLSAKKWHWRARCGSLMIQSLIPPISTESVLFCSSVLSLCELLGMRPDLQKLKKIVYFHENQLVYPIREIKQRDIQFAYNQMTTCLAADVLIFNSNYNKMSFLNNLGNVTKIFPDNKPKNLKTKIEPKCIVLYFPLELSKNWEAVPKANSVLHIAWPHRWEFDKDPDTFLNLLKRLKCENITFQVSLLGETFADVPEIFDEAKEVLKDEIVHFGFVENKAEYYKVLQHCHVAISTARHEFYGVSMLEACFYGCFPLVPNRLVYPEIYPSQCIYSDDTELYLRLKQYCLVPDLATQHRNSLKMDFNCFSVDELVPQYLKLF</sequence>